<dbReference type="PROSITE" id="PS51186">
    <property type="entry name" value="GNAT"/>
    <property type="match status" value="1"/>
</dbReference>
<dbReference type="PANTHER" id="PTHR43420">
    <property type="entry name" value="ACETYLTRANSFERASE"/>
    <property type="match status" value="1"/>
</dbReference>
<dbReference type="RefSeq" id="WP_307190672.1">
    <property type="nucleotide sequence ID" value="NZ_JAUSTZ010000003.1"/>
</dbReference>
<gene>
    <name evidence="4" type="ORF">J2S02_002161</name>
</gene>
<dbReference type="SUPFAM" id="SSF55729">
    <property type="entry name" value="Acyl-CoA N-acyltransferases (Nat)"/>
    <property type="match status" value="1"/>
</dbReference>
<sequence length="308" mass="35830">MSKTENQKYTIRNYIDTDADKIAEFDFLSMLAYRYNRDYEASNIFCAVDAEENIVGIGHLEPDQTWFFIDKSTKPSHFVYKLNLSISLNEKFHCPLEIKNELFSTLLNRANEIRNQYPDKNVTISHTIPSDEIDEMDYFLAKGFYVIRNHLIMKRDLTEEIPNFPISDHMKIINWKMDTEAEQEEYLRAEAKSDDNGVSWSLNRLQWTKNGSEWDTFTAFAGDKIVGSVMTWGLDEERSATENIFVLHEWRRKGMAKALITEALKFLKSNGKTEATLGVFGENQKAIALYKELGYKMLFINIEFGLDL</sequence>
<keyword evidence="5" id="KW-1185">Reference proteome</keyword>
<evidence type="ECO:0000256" key="2">
    <source>
        <dbReference type="ARBA" id="ARBA00023315"/>
    </source>
</evidence>
<feature type="domain" description="N-acetyltransferase" evidence="3">
    <location>
        <begin position="159"/>
        <end position="308"/>
    </location>
</feature>
<reference evidence="4 5" key="1">
    <citation type="submission" date="2023-07" db="EMBL/GenBank/DDBJ databases">
        <title>Genomic Encyclopedia of Type Strains, Phase IV (KMG-IV): sequencing the most valuable type-strain genomes for metagenomic binning, comparative biology and taxonomic classification.</title>
        <authorList>
            <person name="Goeker M."/>
        </authorList>
    </citation>
    <scope>NUCLEOTIDE SEQUENCE [LARGE SCALE GENOMIC DNA]</scope>
    <source>
        <strain evidence="4 5">DSM 17723</strain>
    </source>
</reference>
<proteinExistence type="predicted"/>
<evidence type="ECO:0000313" key="4">
    <source>
        <dbReference type="EMBL" id="MDQ0225817.1"/>
    </source>
</evidence>
<keyword evidence="2" id="KW-0012">Acyltransferase</keyword>
<evidence type="ECO:0000259" key="3">
    <source>
        <dbReference type="PROSITE" id="PS51186"/>
    </source>
</evidence>
<comment type="caution">
    <text evidence="4">The sequence shown here is derived from an EMBL/GenBank/DDBJ whole genome shotgun (WGS) entry which is preliminary data.</text>
</comment>
<organism evidence="4 5">
    <name type="scientific">Metabacillus niabensis</name>
    <dbReference type="NCBI Taxonomy" id="324854"/>
    <lineage>
        <taxon>Bacteria</taxon>
        <taxon>Bacillati</taxon>
        <taxon>Bacillota</taxon>
        <taxon>Bacilli</taxon>
        <taxon>Bacillales</taxon>
        <taxon>Bacillaceae</taxon>
        <taxon>Metabacillus</taxon>
    </lineage>
</organism>
<keyword evidence="1" id="KW-0808">Transferase</keyword>
<dbReference type="InterPro" id="IPR000182">
    <property type="entry name" value="GNAT_dom"/>
</dbReference>
<evidence type="ECO:0000256" key="1">
    <source>
        <dbReference type="ARBA" id="ARBA00022679"/>
    </source>
</evidence>
<dbReference type="InterPro" id="IPR016181">
    <property type="entry name" value="Acyl_CoA_acyltransferase"/>
</dbReference>
<dbReference type="InterPro" id="IPR050680">
    <property type="entry name" value="YpeA/RimI_acetyltransf"/>
</dbReference>
<dbReference type="Gene3D" id="3.40.630.30">
    <property type="match status" value="1"/>
</dbReference>
<evidence type="ECO:0000313" key="5">
    <source>
        <dbReference type="Proteomes" id="UP001232245"/>
    </source>
</evidence>
<dbReference type="Pfam" id="PF00583">
    <property type="entry name" value="Acetyltransf_1"/>
    <property type="match status" value="1"/>
</dbReference>
<dbReference type="Proteomes" id="UP001232245">
    <property type="component" value="Unassembled WGS sequence"/>
</dbReference>
<accession>A0ABT9Z1V1</accession>
<dbReference type="EMBL" id="JAUSTZ010000003">
    <property type="protein sequence ID" value="MDQ0225817.1"/>
    <property type="molecule type" value="Genomic_DNA"/>
</dbReference>
<name>A0ABT9Z1V1_9BACI</name>
<protein>
    <submittedName>
        <fullName evidence="4">Ribosomal protein S18 acetylase RimI-like enzyme</fullName>
    </submittedName>
</protein>
<dbReference type="CDD" id="cd04301">
    <property type="entry name" value="NAT_SF"/>
    <property type="match status" value="1"/>
</dbReference>